<dbReference type="Proteomes" id="UP000055590">
    <property type="component" value="Chromosome"/>
</dbReference>
<evidence type="ECO:0000313" key="2">
    <source>
        <dbReference type="Proteomes" id="UP000055590"/>
    </source>
</evidence>
<proteinExistence type="predicted"/>
<sequence length="254" mass="26685">MEDLLPADPSSQAALLLQAGYVLDPASGNYWHPYAQHWLEVASGQYLDAAGARLDPAVARAAVHALTGCAGPAAPAEWAPDAYPSTDSVPDDAEGIFGRAAADEAEPIDDEDLIDDDEVELIDPTAGVEPGQLSAQFTDSWRVVIHMASGAVRRGKLDGADLHAASIRLATPAGPETLATDAIKVIFFMGTEAPAPAIGARQVRLILSDGRPLAGYAPDPLPTQGGFFLLPADSRANTARIFVYPHAIRDVELT</sequence>
<dbReference type="KEGG" id="vin:AKJ08_1868"/>
<name>A0A0K1PDJ7_9BACT</name>
<protein>
    <submittedName>
        <fullName evidence="1">Extensin-like protein</fullName>
    </submittedName>
</protein>
<dbReference type="STRING" id="1391653.AKJ08_1868"/>
<dbReference type="InterPro" id="IPR054251">
    <property type="entry name" value="DUF6982"/>
</dbReference>
<gene>
    <name evidence="1" type="ORF">AKJ08_1868</name>
</gene>
<organism evidence="1 2">
    <name type="scientific">Vulgatibacter incomptus</name>
    <dbReference type="NCBI Taxonomy" id="1391653"/>
    <lineage>
        <taxon>Bacteria</taxon>
        <taxon>Pseudomonadati</taxon>
        <taxon>Myxococcota</taxon>
        <taxon>Myxococcia</taxon>
        <taxon>Myxococcales</taxon>
        <taxon>Cystobacterineae</taxon>
        <taxon>Vulgatibacteraceae</taxon>
        <taxon>Vulgatibacter</taxon>
    </lineage>
</organism>
<keyword evidence="2" id="KW-1185">Reference proteome</keyword>
<reference evidence="1 2" key="1">
    <citation type="submission" date="2015-08" db="EMBL/GenBank/DDBJ databases">
        <authorList>
            <person name="Babu N.S."/>
            <person name="Beckwith C.J."/>
            <person name="Beseler K.G."/>
            <person name="Brison A."/>
            <person name="Carone J.V."/>
            <person name="Caskin T.P."/>
            <person name="Diamond M."/>
            <person name="Durham M.E."/>
            <person name="Foxe J.M."/>
            <person name="Go M."/>
            <person name="Henderson B.A."/>
            <person name="Jones I.B."/>
            <person name="McGettigan J.A."/>
            <person name="Micheletti S.J."/>
            <person name="Nasrallah M.E."/>
            <person name="Ortiz D."/>
            <person name="Piller C.R."/>
            <person name="Privatt S.R."/>
            <person name="Schneider S.L."/>
            <person name="Sharp S."/>
            <person name="Smith T.C."/>
            <person name="Stanton J.D."/>
            <person name="Ullery H.E."/>
            <person name="Wilson R.J."/>
            <person name="Serrano M.G."/>
            <person name="Buck G."/>
            <person name="Lee V."/>
            <person name="Wang Y."/>
            <person name="Carvalho R."/>
            <person name="Voegtly L."/>
            <person name="Shi R."/>
            <person name="Duckworth R."/>
            <person name="Johnson A."/>
            <person name="Loviza R."/>
            <person name="Walstead R."/>
            <person name="Shah Z."/>
            <person name="Kiflezghi M."/>
            <person name="Wade K."/>
            <person name="Ball S.L."/>
            <person name="Bradley K.W."/>
            <person name="Asai D.J."/>
            <person name="Bowman C.A."/>
            <person name="Russell D.A."/>
            <person name="Pope W.H."/>
            <person name="Jacobs-Sera D."/>
            <person name="Hendrix R.W."/>
            <person name="Hatfull G.F."/>
        </authorList>
    </citation>
    <scope>NUCLEOTIDE SEQUENCE [LARGE SCALE GENOMIC DNA]</scope>
    <source>
        <strain evidence="1 2">DSM 27710</strain>
    </source>
</reference>
<dbReference type="AlphaFoldDB" id="A0A0K1PDJ7"/>
<accession>A0A0K1PDJ7</accession>
<dbReference type="Pfam" id="PF22478">
    <property type="entry name" value="DUF6982"/>
    <property type="match status" value="1"/>
</dbReference>
<dbReference type="OrthoDB" id="5526833at2"/>
<dbReference type="EMBL" id="CP012332">
    <property type="protein sequence ID" value="AKU91481.1"/>
    <property type="molecule type" value="Genomic_DNA"/>
</dbReference>
<dbReference type="RefSeq" id="WP_050725783.1">
    <property type="nucleotide sequence ID" value="NZ_CP012332.1"/>
</dbReference>
<evidence type="ECO:0000313" key="1">
    <source>
        <dbReference type="EMBL" id="AKU91481.1"/>
    </source>
</evidence>